<dbReference type="GO" id="GO:0004252">
    <property type="term" value="F:serine-type endopeptidase activity"/>
    <property type="evidence" value="ECO:0007669"/>
    <property type="project" value="InterPro"/>
</dbReference>
<name>A0A2Z5MTH6_BURPY</name>
<dbReference type="Proteomes" id="UP000253104">
    <property type="component" value="Chromosome mHSR5_A"/>
</dbReference>
<dbReference type="SUPFAM" id="SSF51004">
    <property type="entry name" value="C-terminal (heme d1) domain of cytochrome cd1-nitrite reductase"/>
    <property type="match status" value="1"/>
</dbReference>
<dbReference type="InterPro" id="IPR015943">
    <property type="entry name" value="WD40/YVTN_repeat-like_dom_sf"/>
</dbReference>
<dbReference type="RefSeq" id="WP_114177026.1">
    <property type="nucleotide sequence ID" value="NZ_CP024902.1"/>
</dbReference>
<dbReference type="AlphaFoldDB" id="A0A2Z5MTH6"/>
<dbReference type="InterPro" id="IPR011048">
    <property type="entry name" value="Haem_d1_sf"/>
</dbReference>
<evidence type="ECO:0000256" key="1">
    <source>
        <dbReference type="ARBA" id="ARBA00004141"/>
    </source>
</evidence>
<dbReference type="EMBL" id="CP024902">
    <property type="protein sequence ID" value="AXF20613.1"/>
    <property type="molecule type" value="Genomic_DNA"/>
</dbReference>
<dbReference type="Gene3D" id="1.20.1540.10">
    <property type="entry name" value="Rhomboid-like"/>
    <property type="match status" value="1"/>
</dbReference>
<feature type="transmembrane region" description="Helical" evidence="5">
    <location>
        <begin position="198"/>
        <end position="215"/>
    </location>
</feature>
<dbReference type="InterPro" id="IPR022764">
    <property type="entry name" value="Peptidase_S54_rhomboid_dom"/>
</dbReference>
<keyword evidence="4 5" id="KW-0472">Membrane</keyword>
<dbReference type="PANTHER" id="PTHR47197:SF3">
    <property type="entry name" value="DIHYDRO-HEME D1 DEHYDROGENASE"/>
    <property type="match status" value="1"/>
</dbReference>
<keyword evidence="7" id="KW-0645">Protease</keyword>
<organism evidence="7 8">
    <name type="scientific">Burkholderia pyrrocinia</name>
    <name type="common">Pseudomonas pyrrocinia</name>
    <dbReference type="NCBI Taxonomy" id="60550"/>
    <lineage>
        <taxon>Bacteria</taxon>
        <taxon>Pseudomonadati</taxon>
        <taxon>Pseudomonadota</taxon>
        <taxon>Betaproteobacteria</taxon>
        <taxon>Burkholderiales</taxon>
        <taxon>Burkholderiaceae</taxon>
        <taxon>Burkholderia</taxon>
        <taxon>Burkholderia cepacia complex</taxon>
    </lineage>
</organism>
<dbReference type="GO" id="GO:0006508">
    <property type="term" value="P:proteolysis"/>
    <property type="evidence" value="ECO:0007669"/>
    <property type="project" value="UniProtKB-KW"/>
</dbReference>
<dbReference type="Gene3D" id="2.130.10.10">
    <property type="entry name" value="YVTN repeat-like/Quinoprotein amine dehydrogenase"/>
    <property type="match status" value="2"/>
</dbReference>
<feature type="transmembrane region" description="Helical" evidence="5">
    <location>
        <begin position="137"/>
        <end position="159"/>
    </location>
</feature>
<keyword evidence="7" id="KW-0378">Hydrolase</keyword>
<dbReference type="OrthoDB" id="9778341at2"/>
<dbReference type="Pfam" id="PF10282">
    <property type="entry name" value="Lactonase"/>
    <property type="match status" value="1"/>
</dbReference>
<protein>
    <submittedName>
        <fullName evidence="7">Rhomboid family intramembrane serine protease</fullName>
    </submittedName>
</protein>
<comment type="subcellular location">
    <subcellularLocation>
        <location evidence="1">Membrane</location>
        <topology evidence="1">Multi-pass membrane protein</topology>
    </subcellularLocation>
</comment>
<sequence>MKEQRSSIPGLTILLAVVNLAVFLLMWRQASYGALPNSLLLGWGANFAPYTLTGQPWRLLTSAFLHGGWQHLALNLYMLIVLGTVLERAGGSLRFGVAYLLSALGGSLLSALWSGYHEVGAMQVAFGIVLPTSGIRPVVSVGASGALMGLAGAAAAFALHRRVDSGRDASVVINLGAVAQVIAINLVSGFFISGIDQAAHLGGVVTGFVVGWILYGFRPSGASLRGAVLPVALAVLGSGAMMFAAQRAGSAELQELRTAVDRERAQDDARQQAKRDADTIAEQIRDDEQHRAAPVSAELAAGTVVPVGKGTYAMVMGASGKRLYITDNDANTLVVVDVDKRAVVRTIAGEPFKTGLDGCPGNMCRGRGASGVVVSPDERYAYVTSMREGSVVRIDLASGKIVDSATLGRFPRAIVASASHDRLYVLNGVDDTVSVVSITYWPQVVATLKLGDGDGAGVEFGRPLSMWLSPDGKQLNVNAMQKGTIVAFDTSTNEPVRSYPLDAGFIQAEPGAPGAGTWLYGASSVKWVDPASLAPLKTYPVCQTSAHGFDGSGDGKLIAVTAYDGSPMRVIKVATRRTVGEFPVAGGVSQVIFAPDHRTLYALGAAGTLSFLSMDRSLDYLKDTDGGEFLCAASADGEAGGDGE</sequence>
<evidence type="ECO:0000313" key="8">
    <source>
        <dbReference type="Proteomes" id="UP000253104"/>
    </source>
</evidence>
<gene>
    <name evidence="7" type="ORF">CUJ89_09030</name>
</gene>
<evidence type="ECO:0000256" key="2">
    <source>
        <dbReference type="ARBA" id="ARBA00022692"/>
    </source>
</evidence>
<accession>A0A2Z5MTH6</accession>
<feature type="transmembrane region" description="Helical" evidence="5">
    <location>
        <begin position="171"/>
        <end position="192"/>
    </location>
</feature>
<dbReference type="Pfam" id="PF01694">
    <property type="entry name" value="Rhomboid"/>
    <property type="match status" value="1"/>
</dbReference>
<evidence type="ECO:0000259" key="6">
    <source>
        <dbReference type="Pfam" id="PF01694"/>
    </source>
</evidence>
<dbReference type="InterPro" id="IPR035952">
    <property type="entry name" value="Rhomboid-like_sf"/>
</dbReference>
<feature type="transmembrane region" description="Helical" evidence="5">
    <location>
        <begin position="7"/>
        <end position="27"/>
    </location>
</feature>
<evidence type="ECO:0000256" key="4">
    <source>
        <dbReference type="ARBA" id="ARBA00023136"/>
    </source>
</evidence>
<proteinExistence type="predicted"/>
<feature type="domain" description="Peptidase S54 rhomboid" evidence="6">
    <location>
        <begin position="54"/>
        <end position="215"/>
    </location>
</feature>
<evidence type="ECO:0000256" key="5">
    <source>
        <dbReference type="SAM" id="Phobius"/>
    </source>
</evidence>
<feature type="transmembrane region" description="Helical" evidence="5">
    <location>
        <begin position="98"/>
        <end position="117"/>
    </location>
</feature>
<keyword evidence="2 5" id="KW-0812">Transmembrane</keyword>
<feature type="transmembrane region" description="Helical" evidence="5">
    <location>
        <begin position="227"/>
        <end position="245"/>
    </location>
</feature>
<dbReference type="GO" id="GO:0016020">
    <property type="term" value="C:membrane"/>
    <property type="evidence" value="ECO:0007669"/>
    <property type="project" value="UniProtKB-SubCell"/>
</dbReference>
<dbReference type="PANTHER" id="PTHR47197">
    <property type="entry name" value="PROTEIN NIRF"/>
    <property type="match status" value="1"/>
</dbReference>
<feature type="transmembrane region" description="Helical" evidence="5">
    <location>
        <begin position="68"/>
        <end position="86"/>
    </location>
</feature>
<evidence type="ECO:0000313" key="7">
    <source>
        <dbReference type="EMBL" id="AXF20613.1"/>
    </source>
</evidence>
<evidence type="ECO:0000256" key="3">
    <source>
        <dbReference type="ARBA" id="ARBA00022989"/>
    </source>
</evidence>
<dbReference type="SUPFAM" id="SSF144091">
    <property type="entry name" value="Rhomboid-like"/>
    <property type="match status" value="1"/>
</dbReference>
<dbReference type="InterPro" id="IPR019405">
    <property type="entry name" value="Lactonase_7-beta_prop"/>
</dbReference>
<reference evidence="7 8" key="1">
    <citation type="journal article" date="2018" name="ISME J.">
        <title>Involvement of Burkholderiaceae and sulfurous volatiles in disease-suppressive soils.</title>
        <authorList>
            <person name="Carrion V.J."/>
            <person name="Cordovez V."/>
            <person name="Tyc O."/>
            <person name="Etalo D.W."/>
            <person name="de Bruijn I."/>
            <person name="de Jager V.C."/>
            <person name="Medema M.H."/>
            <person name="Eberl L."/>
            <person name="Raaijmakers J.M."/>
        </authorList>
    </citation>
    <scope>NUCLEOTIDE SEQUENCE [LARGE SCALE GENOMIC DNA]</scope>
    <source>
        <strain evidence="8">mHSR5</strain>
    </source>
</reference>
<keyword evidence="3 5" id="KW-1133">Transmembrane helix</keyword>
<dbReference type="InterPro" id="IPR051200">
    <property type="entry name" value="Host-pathogen_enzymatic-act"/>
</dbReference>